<gene>
    <name evidence="1" type="ORF">TELCIR_13806</name>
</gene>
<evidence type="ECO:0000313" key="1">
    <source>
        <dbReference type="EMBL" id="PIO64561.1"/>
    </source>
</evidence>
<feature type="non-terminal residue" evidence="1">
    <location>
        <position position="1"/>
    </location>
</feature>
<reference evidence="1 2" key="1">
    <citation type="submission" date="2015-09" db="EMBL/GenBank/DDBJ databases">
        <title>Draft genome of the parasitic nematode Teladorsagia circumcincta isolate WARC Sus (inbred).</title>
        <authorList>
            <person name="Mitreva M."/>
        </authorList>
    </citation>
    <scope>NUCLEOTIDE SEQUENCE [LARGE SCALE GENOMIC DNA]</scope>
    <source>
        <strain evidence="1 2">S</strain>
    </source>
</reference>
<evidence type="ECO:0000313" key="2">
    <source>
        <dbReference type="Proteomes" id="UP000230423"/>
    </source>
</evidence>
<dbReference type="AlphaFoldDB" id="A0A2G9U2R6"/>
<name>A0A2G9U2R6_TELCI</name>
<keyword evidence="2" id="KW-1185">Reference proteome</keyword>
<accession>A0A2G9U2R6</accession>
<proteinExistence type="predicted"/>
<sequence length="135" mass="15031">LLHEGVECAQLIIDGYQNYLRQCVATYLSSITHDYSSGCRYVKNLMNCWSAPFGGSGQIPSPGCRRAGAADVWWACEANRVFTLNQFPNCGYSCDGQFIWHNPLKYCGYGRIKCVTKTSPRYVCSSKECSTGLCL</sequence>
<dbReference type="EMBL" id="KZ349787">
    <property type="protein sequence ID" value="PIO64561.1"/>
    <property type="molecule type" value="Genomic_DNA"/>
</dbReference>
<dbReference type="OrthoDB" id="5823675at2759"/>
<dbReference type="Proteomes" id="UP000230423">
    <property type="component" value="Unassembled WGS sequence"/>
</dbReference>
<organism evidence="1 2">
    <name type="scientific">Teladorsagia circumcincta</name>
    <name type="common">Brown stomach worm</name>
    <name type="synonym">Ostertagia circumcincta</name>
    <dbReference type="NCBI Taxonomy" id="45464"/>
    <lineage>
        <taxon>Eukaryota</taxon>
        <taxon>Metazoa</taxon>
        <taxon>Ecdysozoa</taxon>
        <taxon>Nematoda</taxon>
        <taxon>Chromadorea</taxon>
        <taxon>Rhabditida</taxon>
        <taxon>Rhabditina</taxon>
        <taxon>Rhabditomorpha</taxon>
        <taxon>Strongyloidea</taxon>
        <taxon>Trichostrongylidae</taxon>
        <taxon>Teladorsagia</taxon>
    </lineage>
</organism>
<protein>
    <submittedName>
        <fullName evidence="1">Uncharacterized protein</fullName>
    </submittedName>
</protein>